<sequence length="308" mass="33923">MLIPSPLYTFLIRCTYVSTFSSAPISSDALFPFRNTRPARTRFTSSIESHPKNVTFTFYTPNISPPPSIPLLPRQEMYSYRATQYIPKRTILREQRRQRPRSTRQMWRIPPDIAVEVVVGEDAVCEGWFGAGCEVGCERSEEEGAGGEEEAGGHGGGMSLWWGGYTQLVKSTSQSHHQHPKSNISFVSPFISFMTLAVNTRRSVLLPLQRESPCQLRIDKPHAKCEIGGGDRKLGVGGLGGAQSAAPDKNSDVFVGVWRALRLAGWGGDVGREGAVLNVGRDLMGRIEVRRGWFGTVLEGKGTVGKAR</sequence>
<dbReference type="Proteomes" id="UP000275078">
    <property type="component" value="Unassembled WGS sequence"/>
</dbReference>
<dbReference type="AlphaFoldDB" id="A0A3N4HCK4"/>
<dbReference type="EMBL" id="ML119985">
    <property type="protein sequence ID" value="RPA71036.1"/>
    <property type="molecule type" value="Genomic_DNA"/>
</dbReference>
<reference evidence="1 2" key="1">
    <citation type="journal article" date="2018" name="Nat. Ecol. Evol.">
        <title>Pezizomycetes genomes reveal the molecular basis of ectomycorrhizal truffle lifestyle.</title>
        <authorList>
            <person name="Murat C."/>
            <person name="Payen T."/>
            <person name="Noel B."/>
            <person name="Kuo A."/>
            <person name="Morin E."/>
            <person name="Chen J."/>
            <person name="Kohler A."/>
            <person name="Krizsan K."/>
            <person name="Balestrini R."/>
            <person name="Da Silva C."/>
            <person name="Montanini B."/>
            <person name="Hainaut M."/>
            <person name="Levati E."/>
            <person name="Barry K.W."/>
            <person name="Belfiori B."/>
            <person name="Cichocki N."/>
            <person name="Clum A."/>
            <person name="Dockter R.B."/>
            <person name="Fauchery L."/>
            <person name="Guy J."/>
            <person name="Iotti M."/>
            <person name="Le Tacon F."/>
            <person name="Lindquist E.A."/>
            <person name="Lipzen A."/>
            <person name="Malagnac F."/>
            <person name="Mello A."/>
            <person name="Molinier V."/>
            <person name="Miyauchi S."/>
            <person name="Poulain J."/>
            <person name="Riccioni C."/>
            <person name="Rubini A."/>
            <person name="Sitrit Y."/>
            <person name="Splivallo R."/>
            <person name="Traeger S."/>
            <person name="Wang M."/>
            <person name="Zifcakova L."/>
            <person name="Wipf D."/>
            <person name="Zambonelli A."/>
            <person name="Paolocci F."/>
            <person name="Nowrousian M."/>
            <person name="Ottonello S."/>
            <person name="Baldrian P."/>
            <person name="Spatafora J.W."/>
            <person name="Henrissat B."/>
            <person name="Nagy L.G."/>
            <person name="Aury J.M."/>
            <person name="Wincker P."/>
            <person name="Grigoriev I.V."/>
            <person name="Bonfante P."/>
            <person name="Martin F.M."/>
        </authorList>
    </citation>
    <scope>NUCLEOTIDE SEQUENCE [LARGE SCALE GENOMIC DNA]</scope>
    <source>
        <strain evidence="1 2">RN42</strain>
    </source>
</reference>
<protein>
    <submittedName>
        <fullName evidence="1">Uncharacterized protein</fullName>
    </submittedName>
</protein>
<keyword evidence="2" id="KW-1185">Reference proteome</keyword>
<organism evidence="1 2">
    <name type="scientific">Ascobolus immersus RN42</name>
    <dbReference type="NCBI Taxonomy" id="1160509"/>
    <lineage>
        <taxon>Eukaryota</taxon>
        <taxon>Fungi</taxon>
        <taxon>Dikarya</taxon>
        <taxon>Ascomycota</taxon>
        <taxon>Pezizomycotina</taxon>
        <taxon>Pezizomycetes</taxon>
        <taxon>Pezizales</taxon>
        <taxon>Ascobolaceae</taxon>
        <taxon>Ascobolus</taxon>
    </lineage>
</organism>
<proteinExistence type="predicted"/>
<evidence type="ECO:0000313" key="1">
    <source>
        <dbReference type="EMBL" id="RPA71036.1"/>
    </source>
</evidence>
<gene>
    <name evidence="1" type="ORF">BJ508DRAFT_315973</name>
</gene>
<evidence type="ECO:0000313" key="2">
    <source>
        <dbReference type="Proteomes" id="UP000275078"/>
    </source>
</evidence>
<name>A0A3N4HCK4_ASCIM</name>
<accession>A0A3N4HCK4</accession>